<evidence type="ECO:0000313" key="3">
    <source>
        <dbReference type="Proteomes" id="UP000053477"/>
    </source>
</evidence>
<dbReference type="Pfam" id="PF08240">
    <property type="entry name" value="ADH_N"/>
    <property type="match status" value="1"/>
</dbReference>
<keyword evidence="3" id="KW-1185">Reference proteome</keyword>
<dbReference type="SMART" id="SM00829">
    <property type="entry name" value="PKS_ER"/>
    <property type="match status" value="1"/>
</dbReference>
<dbReference type="Pfam" id="PF00107">
    <property type="entry name" value="ADH_zinc_N"/>
    <property type="match status" value="1"/>
</dbReference>
<dbReference type="OrthoDB" id="3233595at2759"/>
<dbReference type="SUPFAM" id="SSF51735">
    <property type="entry name" value="NAD(P)-binding Rossmann-fold domains"/>
    <property type="match status" value="1"/>
</dbReference>
<dbReference type="GO" id="GO:0016651">
    <property type="term" value="F:oxidoreductase activity, acting on NAD(P)H"/>
    <property type="evidence" value="ECO:0007669"/>
    <property type="project" value="InterPro"/>
</dbReference>
<dbReference type="InterPro" id="IPR047122">
    <property type="entry name" value="Trans-enoyl_RdTase-like"/>
</dbReference>
<proteinExistence type="predicted"/>
<dbReference type="InterPro" id="IPR036291">
    <property type="entry name" value="NAD(P)-bd_dom_sf"/>
</dbReference>
<dbReference type="CDD" id="cd08249">
    <property type="entry name" value="enoyl_reductase_like"/>
    <property type="match status" value="1"/>
</dbReference>
<protein>
    <submittedName>
        <fullName evidence="2">GroES-like protein</fullName>
    </submittedName>
</protein>
<dbReference type="InterPro" id="IPR011032">
    <property type="entry name" value="GroES-like_sf"/>
</dbReference>
<dbReference type="InterPro" id="IPR020843">
    <property type="entry name" value="ER"/>
</dbReference>
<dbReference type="Gene3D" id="3.40.50.720">
    <property type="entry name" value="NAD(P)-binding Rossmann-like Domain"/>
    <property type="match status" value="1"/>
</dbReference>
<accession>A0A0H2RII3</accession>
<dbReference type="Gene3D" id="3.90.180.10">
    <property type="entry name" value="Medium-chain alcohol dehydrogenases, catalytic domain"/>
    <property type="match status" value="1"/>
</dbReference>
<name>A0A0H2RII3_9AGAM</name>
<dbReference type="Proteomes" id="UP000053477">
    <property type="component" value="Unassembled WGS sequence"/>
</dbReference>
<dbReference type="SUPFAM" id="SSF50129">
    <property type="entry name" value="GroES-like"/>
    <property type="match status" value="1"/>
</dbReference>
<feature type="domain" description="Enoyl reductase (ER)" evidence="1">
    <location>
        <begin position="13"/>
        <end position="336"/>
    </location>
</feature>
<sequence length="342" mass="35986">MVQQKALFLESLGGEFAVRSTEIYKPGKGEILVKVLAAALNPVDWKVPVYKLPYVQDYPAILGSDTAGTVEALGEGVTSFSIGDRVCVNNSSFQQYAIVPAEIVAKIPDNITFEQASTVPLGLATAAEGLYGNANREETGAQKLLPPPWEAGGDGAFKGKSIVVFGGSTSVGQYALQLLKLSGYSTIITTASLHNTDLVKSLGATHIIDRKADVVSEAKKILGGPIDLVYDAVSTKETQVQALDIVASGGQVISVLGVQVDKAVYPDKTVTAIFANVHVPNVRALGVSLYSKLTELLATGALKPNRVEVLPNGLAGIPAGLKKMERDEVSGVKLVVKPFETP</sequence>
<dbReference type="AlphaFoldDB" id="A0A0H2RII3"/>
<reference evidence="2 3" key="1">
    <citation type="submission" date="2015-04" db="EMBL/GenBank/DDBJ databases">
        <title>Complete genome sequence of Schizopora paradoxa KUC8140, a cosmopolitan wood degrader in East Asia.</title>
        <authorList>
            <consortium name="DOE Joint Genome Institute"/>
            <person name="Min B."/>
            <person name="Park H."/>
            <person name="Jang Y."/>
            <person name="Kim J.-J."/>
            <person name="Kim K.H."/>
            <person name="Pangilinan J."/>
            <person name="Lipzen A."/>
            <person name="Riley R."/>
            <person name="Grigoriev I.V."/>
            <person name="Spatafora J.W."/>
            <person name="Choi I.-G."/>
        </authorList>
    </citation>
    <scope>NUCLEOTIDE SEQUENCE [LARGE SCALE GENOMIC DNA]</scope>
    <source>
        <strain evidence="2 3">KUC8140</strain>
    </source>
</reference>
<dbReference type="InParanoid" id="A0A0H2RII3"/>
<dbReference type="EMBL" id="KQ086000">
    <property type="protein sequence ID" value="KLO11437.1"/>
    <property type="molecule type" value="Genomic_DNA"/>
</dbReference>
<evidence type="ECO:0000313" key="2">
    <source>
        <dbReference type="EMBL" id="KLO11437.1"/>
    </source>
</evidence>
<dbReference type="PANTHER" id="PTHR45348">
    <property type="entry name" value="HYPOTHETICAL OXIDOREDUCTASE (EUROFUNG)"/>
    <property type="match status" value="1"/>
</dbReference>
<organism evidence="2 3">
    <name type="scientific">Schizopora paradoxa</name>
    <dbReference type="NCBI Taxonomy" id="27342"/>
    <lineage>
        <taxon>Eukaryota</taxon>
        <taxon>Fungi</taxon>
        <taxon>Dikarya</taxon>
        <taxon>Basidiomycota</taxon>
        <taxon>Agaricomycotina</taxon>
        <taxon>Agaricomycetes</taxon>
        <taxon>Hymenochaetales</taxon>
        <taxon>Schizoporaceae</taxon>
        <taxon>Schizopora</taxon>
    </lineage>
</organism>
<dbReference type="STRING" id="27342.A0A0H2RII3"/>
<gene>
    <name evidence="2" type="ORF">SCHPADRAFT_831140</name>
</gene>
<evidence type="ECO:0000259" key="1">
    <source>
        <dbReference type="SMART" id="SM00829"/>
    </source>
</evidence>
<dbReference type="PANTHER" id="PTHR45348:SF2">
    <property type="entry name" value="ZINC-TYPE ALCOHOL DEHYDROGENASE-LIKE PROTEIN C2E1P3.01"/>
    <property type="match status" value="1"/>
</dbReference>
<dbReference type="InterPro" id="IPR013154">
    <property type="entry name" value="ADH-like_N"/>
</dbReference>
<dbReference type="InterPro" id="IPR013149">
    <property type="entry name" value="ADH-like_C"/>
</dbReference>